<dbReference type="EMBL" id="JABFAC010000006">
    <property type="protein sequence ID" value="MBA0616460.1"/>
    <property type="molecule type" value="Genomic_DNA"/>
</dbReference>
<organism evidence="1 2">
    <name type="scientific">Gossypium davidsonii</name>
    <name type="common">Davidson's cotton</name>
    <name type="synonym">Gossypium klotzschianum subsp. davidsonii</name>
    <dbReference type="NCBI Taxonomy" id="34287"/>
    <lineage>
        <taxon>Eukaryota</taxon>
        <taxon>Viridiplantae</taxon>
        <taxon>Streptophyta</taxon>
        <taxon>Embryophyta</taxon>
        <taxon>Tracheophyta</taxon>
        <taxon>Spermatophyta</taxon>
        <taxon>Magnoliopsida</taxon>
        <taxon>eudicotyledons</taxon>
        <taxon>Gunneridae</taxon>
        <taxon>Pentapetalae</taxon>
        <taxon>rosids</taxon>
        <taxon>malvids</taxon>
        <taxon>Malvales</taxon>
        <taxon>Malvaceae</taxon>
        <taxon>Malvoideae</taxon>
        <taxon>Gossypium</taxon>
    </lineage>
</organism>
<name>A0A7J8RSA5_GOSDV</name>
<evidence type="ECO:0000313" key="1">
    <source>
        <dbReference type="EMBL" id="MBA0616460.1"/>
    </source>
</evidence>
<reference evidence="1 2" key="1">
    <citation type="journal article" date="2019" name="Genome Biol. Evol.">
        <title>Insights into the evolution of the New World diploid cottons (Gossypium, subgenus Houzingenia) based on genome sequencing.</title>
        <authorList>
            <person name="Grover C.E."/>
            <person name="Arick M.A. 2nd"/>
            <person name="Thrash A."/>
            <person name="Conover J.L."/>
            <person name="Sanders W.S."/>
            <person name="Peterson D.G."/>
            <person name="Frelichowski J.E."/>
            <person name="Scheffler J.A."/>
            <person name="Scheffler B.E."/>
            <person name="Wendel J.F."/>
        </authorList>
    </citation>
    <scope>NUCLEOTIDE SEQUENCE [LARGE SCALE GENOMIC DNA]</scope>
    <source>
        <strain evidence="1">27</strain>
        <tissue evidence="1">Leaf</tissue>
    </source>
</reference>
<comment type="caution">
    <text evidence="1">The sequence shown here is derived from an EMBL/GenBank/DDBJ whole genome shotgun (WGS) entry which is preliminary data.</text>
</comment>
<sequence length="25" mass="3036">MIRFKLALKTGFSKRLNLLQRWAFP</sequence>
<evidence type="ECO:0000313" key="2">
    <source>
        <dbReference type="Proteomes" id="UP000593561"/>
    </source>
</evidence>
<keyword evidence="2" id="KW-1185">Reference proteome</keyword>
<proteinExistence type="predicted"/>
<dbReference type="AlphaFoldDB" id="A0A7J8RSA5"/>
<protein>
    <submittedName>
        <fullName evidence="1">Uncharacterized protein</fullName>
    </submittedName>
</protein>
<accession>A0A7J8RSA5</accession>
<gene>
    <name evidence="1" type="ORF">Godav_016504</name>
</gene>
<dbReference type="Proteomes" id="UP000593561">
    <property type="component" value="Unassembled WGS sequence"/>
</dbReference>